<accession>A0A7W6BRV9</accession>
<sequence>MPVASAGARRWKEGGTGARIFAAIPAAASAEPPTSETVDDNEFTPRQVGAVM</sequence>
<evidence type="ECO:0000313" key="2">
    <source>
        <dbReference type="EMBL" id="MBB3936923.1"/>
    </source>
</evidence>
<comment type="caution">
    <text evidence="2">The sequence shown here is derived from an EMBL/GenBank/DDBJ whole genome shotgun (WGS) entry which is preliminary data.</text>
</comment>
<evidence type="ECO:0000313" key="3">
    <source>
        <dbReference type="Proteomes" id="UP000531216"/>
    </source>
</evidence>
<dbReference type="Proteomes" id="UP000531216">
    <property type="component" value="Unassembled WGS sequence"/>
</dbReference>
<gene>
    <name evidence="2" type="ORF">GGR05_003088</name>
</gene>
<name>A0A7W6BRV9_9HYPH</name>
<dbReference type="EMBL" id="JACIDO010000006">
    <property type="protein sequence ID" value="MBB3936923.1"/>
    <property type="molecule type" value="Genomic_DNA"/>
</dbReference>
<dbReference type="RefSeq" id="WP_175526819.1">
    <property type="nucleotide sequence ID" value="NZ_FOOA01000006.1"/>
</dbReference>
<keyword evidence="3" id="KW-1185">Reference proteome</keyword>
<feature type="region of interest" description="Disordered" evidence="1">
    <location>
        <begin position="27"/>
        <end position="52"/>
    </location>
</feature>
<evidence type="ECO:0000256" key="1">
    <source>
        <dbReference type="SAM" id="MobiDB-lite"/>
    </source>
</evidence>
<protein>
    <submittedName>
        <fullName evidence="2">Uncharacterized protein</fullName>
    </submittedName>
</protein>
<proteinExistence type="predicted"/>
<feature type="compositionally biased region" description="Low complexity" evidence="1">
    <location>
        <begin position="27"/>
        <end position="36"/>
    </location>
</feature>
<reference evidence="2 3" key="1">
    <citation type="submission" date="2020-08" db="EMBL/GenBank/DDBJ databases">
        <title>Genomic Encyclopedia of Type Strains, Phase IV (KMG-IV): sequencing the most valuable type-strain genomes for metagenomic binning, comparative biology and taxonomic classification.</title>
        <authorList>
            <person name="Goeker M."/>
        </authorList>
    </citation>
    <scope>NUCLEOTIDE SEQUENCE [LARGE SCALE GENOMIC DNA]</scope>
    <source>
        <strain evidence="2 3">DSM 25024</strain>
    </source>
</reference>
<dbReference type="AlphaFoldDB" id="A0A7W6BRV9"/>
<organism evidence="2 3">
    <name type="scientific">Aureimonas phyllosphaerae</name>
    <dbReference type="NCBI Taxonomy" id="1166078"/>
    <lineage>
        <taxon>Bacteria</taxon>
        <taxon>Pseudomonadati</taxon>
        <taxon>Pseudomonadota</taxon>
        <taxon>Alphaproteobacteria</taxon>
        <taxon>Hyphomicrobiales</taxon>
        <taxon>Aurantimonadaceae</taxon>
        <taxon>Aureimonas</taxon>
    </lineage>
</organism>